<sequence>MNKYNIELIKKVDTRLPSNCYLSNLYAFCLSYYDDADIIFSALHLMYRENETITSNSRVDFIDHYFSNCFGIESEWSQQYCDGHMSVDRFESLLANAFKQQYESQVFGISIPESFVKHRQDLKNDAEESHYHYFIASYCHKLQKIKVFDIAKTSKNTELKQVNSFNLDIFNTKKPYYIYFNNIIKTLENVKEKETNIRRKILKHTQEKTKSNEWSISKKIQEHLSSTKEIKANLDFFQRLSRYLFCYLDYITTESNKRKEVEIKEKASSIVKEVSELKSLYYKAIFSKNEERILHFKNEIILKLEILFKLESQIYDFYVTSMKLRNVK</sequence>
<dbReference type="AlphaFoldDB" id="A0A162BK56"/>
<evidence type="ECO:0000313" key="1">
    <source>
        <dbReference type="EMBL" id="KZN63286.1"/>
    </source>
</evidence>
<dbReference type="RefSeq" id="WP_063368085.1">
    <property type="nucleotide sequence ID" value="NZ_AUYC01000028.1"/>
</dbReference>
<dbReference type="PATRIC" id="fig|1365248.3.peg.2482"/>
<dbReference type="EMBL" id="AUYC01000028">
    <property type="protein sequence ID" value="KZN63286.1"/>
    <property type="molecule type" value="Genomic_DNA"/>
</dbReference>
<reference evidence="1 2" key="1">
    <citation type="submission" date="2013-07" db="EMBL/GenBank/DDBJ databases">
        <title>Comparative Genomic and Metabolomic Analysis of Twelve Strains of Pseudoalteromonas luteoviolacea.</title>
        <authorList>
            <person name="Vynne N.G."/>
            <person name="Mansson M."/>
            <person name="Gram L."/>
        </authorList>
    </citation>
    <scope>NUCLEOTIDE SEQUENCE [LARGE SCALE GENOMIC DNA]</scope>
    <source>
        <strain evidence="1 2">CPMOR-1</strain>
    </source>
</reference>
<proteinExistence type="predicted"/>
<protein>
    <submittedName>
        <fullName evidence="1">Uncharacterized protein</fullName>
    </submittedName>
</protein>
<dbReference type="Proteomes" id="UP000076486">
    <property type="component" value="Unassembled WGS sequence"/>
</dbReference>
<gene>
    <name evidence="1" type="ORF">N473_17815</name>
</gene>
<name>A0A162BK56_9GAMM</name>
<evidence type="ECO:0000313" key="2">
    <source>
        <dbReference type="Proteomes" id="UP000076486"/>
    </source>
</evidence>
<comment type="caution">
    <text evidence="1">The sequence shown here is derived from an EMBL/GenBank/DDBJ whole genome shotgun (WGS) entry which is preliminary data.</text>
</comment>
<accession>A0A162BK56</accession>
<organism evidence="1 2">
    <name type="scientific">Pseudoalteromonas luteoviolacea CPMOR-1</name>
    <dbReference type="NCBI Taxonomy" id="1365248"/>
    <lineage>
        <taxon>Bacteria</taxon>
        <taxon>Pseudomonadati</taxon>
        <taxon>Pseudomonadota</taxon>
        <taxon>Gammaproteobacteria</taxon>
        <taxon>Alteromonadales</taxon>
        <taxon>Pseudoalteromonadaceae</taxon>
        <taxon>Pseudoalteromonas</taxon>
    </lineage>
</organism>